<dbReference type="STRING" id="1336337.A0A3N4KAR1"/>
<dbReference type="Proteomes" id="UP000276215">
    <property type="component" value="Unassembled WGS sequence"/>
</dbReference>
<dbReference type="SUPFAM" id="SSF55347">
    <property type="entry name" value="Glyceraldehyde-3-phosphate dehydrogenase-like, C-terminal domain"/>
    <property type="match status" value="1"/>
</dbReference>
<name>A0A3N4KAR1_9PEZI</name>
<dbReference type="GO" id="GO:0047837">
    <property type="term" value="F:D-xylose 1-dehydrogenase (NADP+) activity"/>
    <property type="evidence" value="ECO:0007669"/>
    <property type="project" value="UniProtKB-EC"/>
</dbReference>
<dbReference type="AlphaFoldDB" id="A0A3N4KAR1"/>
<evidence type="ECO:0000256" key="5">
    <source>
        <dbReference type="ARBA" id="ARBA00049233"/>
    </source>
</evidence>
<dbReference type="SUPFAM" id="SSF51735">
    <property type="entry name" value="NAD(P)-binding Rossmann-fold domains"/>
    <property type="match status" value="1"/>
</dbReference>
<dbReference type="EC" id="1.1.1.179" evidence="3"/>
<dbReference type="InterPro" id="IPR050984">
    <property type="entry name" value="Gfo/Idh/MocA_domain"/>
</dbReference>
<evidence type="ECO:0000256" key="3">
    <source>
        <dbReference type="ARBA" id="ARBA00038984"/>
    </source>
</evidence>
<sequence>MIASWFVSDLVLERGSDARAKHIIQVIGPSSETKGKGFVEKYYPNSAPKVYGSYEAVYADPDVDCVYTATLHAFHHKNMLDTIAAGKNILCEKPVSINAREAEDMVKAAREKGFFLMEVLVDFGLEVETASLPPDSCLKNLALGAGALLDIGIYSRTWSDILLNPSATDTPVISANTIPAPDAPIDLSDVIVMSYPRQRAQAILTCTLKKGSVVVYGPAASSPSGFVVTTKGPGKVWKCEYERAGGGFYYEADEVALDLAEGRKENGVMRLEVSLRMMRLMDEVRRQGGVVYPQGKA</sequence>
<gene>
    <name evidence="7" type="ORF">L873DRAFT_1825219</name>
</gene>
<dbReference type="PANTHER" id="PTHR22604">
    <property type="entry name" value="OXIDOREDUCTASES"/>
    <property type="match status" value="1"/>
</dbReference>
<feature type="domain" description="Gfo/Idh/MocA-like oxidoreductase N-terminal" evidence="6">
    <location>
        <begin position="24"/>
        <end position="116"/>
    </location>
</feature>
<dbReference type="GO" id="GO:0000166">
    <property type="term" value="F:nucleotide binding"/>
    <property type="evidence" value="ECO:0007669"/>
    <property type="project" value="InterPro"/>
</dbReference>
<dbReference type="Pfam" id="PF01408">
    <property type="entry name" value="GFO_IDH_MocA"/>
    <property type="match status" value="1"/>
</dbReference>
<evidence type="ECO:0000256" key="4">
    <source>
        <dbReference type="ARBA" id="ARBA00042988"/>
    </source>
</evidence>
<dbReference type="InterPro" id="IPR036291">
    <property type="entry name" value="NAD(P)-bd_dom_sf"/>
</dbReference>
<dbReference type="Gene3D" id="3.40.50.720">
    <property type="entry name" value="NAD(P)-binding Rossmann-like Domain"/>
    <property type="match status" value="1"/>
</dbReference>
<comment type="similarity">
    <text evidence="1">Belongs to the Gfo/Idh/MocA family.</text>
</comment>
<dbReference type="EMBL" id="ML120353">
    <property type="protein sequence ID" value="RPB05511.1"/>
    <property type="molecule type" value="Genomic_DNA"/>
</dbReference>
<evidence type="ECO:0000313" key="8">
    <source>
        <dbReference type="Proteomes" id="UP000276215"/>
    </source>
</evidence>
<comment type="catalytic activity">
    <reaction evidence="5">
        <text>D-xylose + NADP(+) = D-xylono-1,5-lactone + NADPH + H(+)</text>
        <dbReference type="Rhea" id="RHEA:22000"/>
        <dbReference type="ChEBI" id="CHEBI:15378"/>
        <dbReference type="ChEBI" id="CHEBI:15867"/>
        <dbReference type="ChEBI" id="CHEBI:53455"/>
        <dbReference type="ChEBI" id="CHEBI:57783"/>
        <dbReference type="ChEBI" id="CHEBI:58349"/>
        <dbReference type="EC" id="1.1.1.179"/>
    </reaction>
</comment>
<keyword evidence="8" id="KW-1185">Reference proteome</keyword>
<dbReference type="OrthoDB" id="2129491at2759"/>
<accession>A0A3N4KAR1</accession>
<evidence type="ECO:0000313" key="7">
    <source>
        <dbReference type="EMBL" id="RPB05511.1"/>
    </source>
</evidence>
<protein>
    <recommendedName>
        <fullName evidence="3">D-xylose 1-dehydrogenase (NADP(+), D-xylono-1,5-lactone-forming)</fullName>
        <ecNumber evidence="3">1.1.1.179</ecNumber>
    </recommendedName>
    <alternativeName>
        <fullName evidence="4">D-xylose-NADP dehydrogenase</fullName>
    </alternativeName>
</protein>
<dbReference type="Gene3D" id="3.30.360.10">
    <property type="entry name" value="Dihydrodipicolinate Reductase, domain 2"/>
    <property type="match status" value="1"/>
</dbReference>
<dbReference type="PANTHER" id="PTHR22604:SF105">
    <property type="entry name" value="TRANS-1,2-DIHYDROBENZENE-1,2-DIOL DEHYDROGENASE"/>
    <property type="match status" value="1"/>
</dbReference>
<reference evidence="7 8" key="1">
    <citation type="journal article" date="2018" name="Nat. Ecol. Evol.">
        <title>Pezizomycetes genomes reveal the molecular basis of ectomycorrhizal truffle lifestyle.</title>
        <authorList>
            <person name="Murat C."/>
            <person name="Payen T."/>
            <person name="Noel B."/>
            <person name="Kuo A."/>
            <person name="Morin E."/>
            <person name="Chen J."/>
            <person name="Kohler A."/>
            <person name="Krizsan K."/>
            <person name="Balestrini R."/>
            <person name="Da Silva C."/>
            <person name="Montanini B."/>
            <person name="Hainaut M."/>
            <person name="Levati E."/>
            <person name="Barry K.W."/>
            <person name="Belfiori B."/>
            <person name="Cichocki N."/>
            <person name="Clum A."/>
            <person name="Dockter R.B."/>
            <person name="Fauchery L."/>
            <person name="Guy J."/>
            <person name="Iotti M."/>
            <person name="Le Tacon F."/>
            <person name="Lindquist E.A."/>
            <person name="Lipzen A."/>
            <person name="Malagnac F."/>
            <person name="Mello A."/>
            <person name="Molinier V."/>
            <person name="Miyauchi S."/>
            <person name="Poulain J."/>
            <person name="Riccioni C."/>
            <person name="Rubini A."/>
            <person name="Sitrit Y."/>
            <person name="Splivallo R."/>
            <person name="Traeger S."/>
            <person name="Wang M."/>
            <person name="Zifcakova L."/>
            <person name="Wipf D."/>
            <person name="Zambonelli A."/>
            <person name="Paolocci F."/>
            <person name="Nowrousian M."/>
            <person name="Ottonello S."/>
            <person name="Baldrian P."/>
            <person name="Spatafora J.W."/>
            <person name="Henrissat B."/>
            <person name="Nagy L.G."/>
            <person name="Aury J.M."/>
            <person name="Wincker P."/>
            <person name="Grigoriev I.V."/>
            <person name="Bonfante P."/>
            <person name="Martin F.M."/>
        </authorList>
    </citation>
    <scope>NUCLEOTIDE SEQUENCE [LARGE SCALE GENOMIC DNA]</scope>
    <source>
        <strain evidence="7 8">120613-1</strain>
    </source>
</reference>
<evidence type="ECO:0000259" key="6">
    <source>
        <dbReference type="Pfam" id="PF01408"/>
    </source>
</evidence>
<keyword evidence="2" id="KW-0560">Oxidoreductase</keyword>
<evidence type="ECO:0000256" key="1">
    <source>
        <dbReference type="ARBA" id="ARBA00010928"/>
    </source>
</evidence>
<evidence type="ECO:0000256" key="2">
    <source>
        <dbReference type="ARBA" id="ARBA00023002"/>
    </source>
</evidence>
<dbReference type="InterPro" id="IPR000683">
    <property type="entry name" value="Gfo/Idh/MocA-like_OxRdtase_N"/>
</dbReference>
<proteinExistence type="inferred from homology"/>
<organism evidence="7 8">
    <name type="scientific">Choiromyces venosus 120613-1</name>
    <dbReference type="NCBI Taxonomy" id="1336337"/>
    <lineage>
        <taxon>Eukaryota</taxon>
        <taxon>Fungi</taxon>
        <taxon>Dikarya</taxon>
        <taxon>Ascomycota</taxon>
        <taxon>Pezizomycotina</taxon>
        <taxon>Pezizomycetes</taxon>
        <taxon>Pezizales</taxon>
        <taxon>Tuberaceae</taxon>
        <taxon>Choiromyces</taxon>
    </lineage>
</organism>